<evidence type="ECO:0000313" key="2">
    <source>
        <dbReference type="Proteomes" id="UP000789901"/>
    </source>
</evidence>
<comment type="caution">
    <text evidence="1">The sequence shown here is derived from an EMBL/GenBank/DDBJ whole genome shotgun (WGS) entry which is preliminary data.</text>
</comment>
<accession>A0ABN7WV34</accession>
<feature type="non-terminal residue" evidence="1">
    <location>
        <position position="1"/>
    </location>
</feature>
<reference evidence="1 2" key="1">
    <citation type="submission" date="2021-06" db="EMBL/GenBank/DDBJ databases">
        <authorList>
            <person name="Kallberg Y."/>
            <person name="Tangrot J."/>
            <person name="Rosling A."/>
        </authorList>
    </citation>
    <scope>NUCLEOTIDE SEQUENCE [LARGE SCALE GENOMIC DNA]</scope>
    <source>
        <strain evidence="1 2">120-4 pot B 10/14</strain>
    </source>
</reference>
<evidence type="ECO:0000313" key="1">
    <source>
        <dbReference type="EMBL" id="CAG8841493.1"/>
    </source>
</evidence>
<protein>
    <submittedName>
        <fullName evidence="1">6828_t:CDS:1</fullName>
    </submittedName>
</protein>
<proteinExistence type="predicted"/>
<gene>
    <name evidence="1" type="ORF">GMARGA_LOCUS35458</name>
</gene>
<sequence length="96" mass="11548">ACWILAPEAAWRILEFKMNRIHSAVTHLHLHLQDQQRVNFEKSSTLSEIAVAERNRHTILTEYFQKNTKDSEARNLLYADFPIHYTWNKQIRKWTK</sequence>
<name>A0ABN7WV34_GIGMA</name>
<dbReference type="Proteomes" id="UP000789901">
    <property type="component" value="Unassembled WGS sequence"/>
</dbReference>
<keyword evidence="2" id="KW-1185">Reference proteome</keyword>
<organism evidence="1 2">
    <name type="scientific">Gigaspora margarita</name>
    <dbReference type="NCBI Taxonomy" id="4874"/>
    <lineage>
        <taxon>Eukaryota</taxon>
        <taxon>Fungi</taxon>
        <taxon>Fungi incertae sedis</taxon>
        <taxon>Mucoromycota</taxon>
        <taxon>Glomeromycotina</taxon>
        <taxon>Glomeromycetes</taxon>
        <taxon>Diversisporales</taxon>
        <taxon>Gigasporaceae</taxon>
        <taxon>Gigaspora</taxon>
    </lineage>
</organism>
<feature type="non-terminal residue" evidence="1">
    <location>
        <position position="96"/>
    </location>
</feature>
<dbReference type="EMBL" id="CAJVQB010066015">
    <property type="protein sequence ID" value="CAG8841493.1"/>
    <property type="molecule type" value="Genomic_DNA"/>
</dbReference>